<dbReference type="AlphaFoldDB" id="A0AA87Y9K2"/>
<name>A0AA87Y9K2_9BURK</name>
<sequence>MQHGQIHDPPHAGVAGEVQGQQRLRHFVGHDGVEEEQRRDAVECHAQRVDVQQVALHGVHAGRQVSHGESPDEGAHAGAALDELGDDVAADGARGTGNEDGHVVAPGR</sequence>
<reference evidence="2" key="1">
    <citation type="journal article" date="2014" name="Int. J. Syst. Evol. Microbiol.">
        <title>Complete genome sequence of Corynebacterium casei LMG S-19264T (=DSM 44701T), isolated from a smear-ripened cheese.</title>
        <authorList>
            <consortium name="US DOE Joint Genome Institute (JGI-PGF)"/>
            <person name="Walter F."/>
            <person name="Albersmeier A."/>
            <person name="Kalinowski J."/>
            <person name="Ruckert C."/>
        </authorList>
    </citation>
    <scope>NUCLEOTIDE SEQUENCE</scope>
    <source>
        <strain evidence="2">KCTC 12344</strain>
    </source>
</reference>
<feature type="compositionally biased region" description="Basic and acidic residues" evidence="1">
    <location>
        <begin position="28"/>
        <end position="38"/>
    </location>
</feature>
<protein>
    <submittedName>
        <fullName evidence="2">Uncharacterized protein</fullName>
    </submittedName>
</protein>
<gene>
    <name evidence="2" type="ORF">GCM10007388_33680</name>
</gene>
<feature type="region of interest" description="Disordered" evidence="1">
    <location>
        <begin position="1"/>
        <end position="38"/>
    </location>
</feature>
<accession>A0AA87Y9K2</accession>
<dbReference type="Proteomes" id="UP000619512">
    <property type="component" value="Unassembled WGS sequence"/>
</dbReference>
<evidence type="ECO:0000256" key="1">
    <source>
        <dbReference type="SAM" id="MobiDB-lite"/>
    </source>
</evidence>
<dbReference type="EMBL" id="BMWW01000005">
    <property type="protein sequence ID" value="GGY97263.1"/>
    <property type="molecule type" value="Genomic_DNA"/>
</dbReference>
<comment type="caution">
    <text evidence="2">The sequence shown here is derived from an EMBL/GenBank/DDBJ whole genome shotgun (WGS) entry which is preliminary data.</text>
</comment>
<evidence type="ECO:0000313" key="2">
    <source>
        <dbReference type="EMBL" id="GGY97263.1"/>
    </source>
</evidence>
<reference evidence="2" key="2">
    <citation type="submission" date="2022-12" db="EMBL/GenBank/DDBJ databases">
        <authorList>
            <person name="Sun Q."/>
            <person name="Kim S."/>
        </authorList>
    </citation>
    <scope>NUCLEOTIDE SEQUENCE</scope>
    <source>
        <strain evidence="2">KCTC 12344</strain>
    </source>
</reference>
<feature type="region of interest" description="Disordered" evidence="1">
    <location>
        <begin position="58"/>
        <end position="108"/>
    </location>
</feature>
<evidence type="ECO:0000313" key="3">
    <source>
        <dbReference type="Proteomes" id="UP000619512"/>
    </source>
</evidence>
<feature type="compositionally biased region" description="Basic and acidic residues" evidence="1">
    <location>
        <begin position="1"/>
        <end position="10"/>
    </location>
</feature>
<proteinExistence type="predicted"/>
<organism evidence="2 3">
    <name type="scientific">Pseudoduganella plicata</name>
    <dbReference type="NCBI Taxonomy" id="321984"/>
    <lineage>
        <taxon>Bacteria</taxon>
        <taxon>Pseudomonadati</taxon>
        <taxon>Pseudomonadota</taxon>
        <taxon>Betaproteobacteria</taxon>
        <taxon>Burkholderiales</taxon>
        <taxon>Oxalobacteraceae</taxon>
        <taxon>Telluria group</taxon>
        <taxon>Pseudoduganella</taxon>
    </lineage>
</organism>